<organism evidence="4 5">
    <name type="scientific">Antarcticimicrobium sediminis</name>
    <dbReference type="NCBI Taxonomy" id="2546227"/>
    <lineage>
        <taxon>Bacteria</taxon>
        <taxon>Pseudomonadati</taxon>
        <taxon>Pseudomonadota</taxon>
        <taxon>Alphaproteobacteria</taxon>
        <taxon>Rhodobacterales</taxon>
        <taxon>Paracoccaceae</taxon>
        <taxon>Antarcticimicrobium</taxon>
    </lineage>
</organism>
<evidence type="ECO:0000313" key="4">
    <source>
        <dbReference type="EMBL" id="TDE36191.1"/>
    </source>
</evidence>
<comment type="caution">
    <text evidence="4">The sequence shown here is derived from an EMBL/GenBank/DDBJ whole genome shotgun (WGS) entry which is preliminary data.</text>
</comment>
<feature type="domain" description="Microcystin LR degradation protein MlrC N-terminal" evidence="3">
    <location>
        <begin position="2"/>
        <end position="294"/>
    </location>
</feature>
<comment type="function">
    <text evidence="1">Involved in peptidolytic degradation of cyclic heptapeptide hepatotoxin microcystin (MC).</text>
</comment>
<evidence type="ECO:0000259" key="3">
    <source>
        <dbReference type="Pfam" id="PF07364"/>
    </source>
</evidence>
<dbReference type="Pfam" id="PF07364">
    <property type="entry name" value="DUF1485"/>
    <property type="match status" value="1"/>
</dbReference>
<dbReference type="Pfam" id="PF07171">
    <property type="entry name" value="MlrC_C"/>
    <property type="match status" value="1"/>
</dbReference>
<keyword evidence="1" id="KW-0479">Metal-binding</keyword>
<name>A0A4R5EN85_9RHOB</name>
<dbReference type="GO" id="GO:0006508">
    <property type="term" value="P:proteolysis"/>
    <property type="evidence" value="ECO:0007669"/>
    <property type="project" value="UniProtKB-KW"/>
</dbReference>
<dbReference type="InterPro" id="IPR010799">
    <property type="entry name" value="MlrC_C"/>
</dbReference>
<dbReference type="AlphaFoldDB" id="A0A4R5EN85"/>
<dbReference type="Proteomes" id="UP000294662">
    <property type="component" value="Unassembled WGS sequence"/>
</dbReference>
<dbReference type="InterPro" id="IPR009197">
    <property type="entry name" value="MlrC"/>
</dbReference>
<evidence type="ECO:0000259" key="2">
    <source>
        <dbReference type="Pfam" id="PF07171"/>
    </source>
</evidence>
<gene>
    <name evidence="4" type="ORF">E1B25_14830</name>
</gene>
<dbReference type="PIRSF" id="PIRSF012702">
    <property type="entry name" value="UCP012702"/>
    <property type="match status" value="1"/>
</dbReference>
<evidence type="ECO:0000313" key="5">
    <source>
        <dbReference type="Proteomes" id="UP000294662"/>
    </source>
</evidence>
<keyword evidence="1" id="KW-0645">Protease</keyword>
<dbReference type="GO" id="GO:0008237">
    <property type="term" value="F:metallopeptidase activity"/>
    <property type="evidence" value="ECO:0007669"/>
    <property type="project" value="UniProtKB-KW"/>
</dbReference>
<comment type="cofactor">
    <cofactor evidence="1">
        <name>Zn(2+)</name>
        <dbReference type="ChEBI" id="CHEBI:29105"/>
    </cofactor>
    <text evidence="1">Binds 1 zinc ion per subunit.</text>
</comment>
<dbReference type="EMBL" id="SMFP01000010">
    <property type="protein sequence ID" value="TDE36191.1"/>
    <property type="molecule type" value="Genomic_DNA"/>
</dbReference>
<protein>
    <recommendedName>
        <fullName evidence="1">Microcystinase C</fullName>
        <shortName evidence="1">MlrC</shortName>
    </recommendedName>
</protein>
<feature type="domain" description="Microcystin LR degradation protein MlrC C-terminal" evidence="2">
    <location>
        <begin position="306"/>
        <end position="481"/>
    </location>
</feature>
<dbReference type="InterPro" id="IPR015995">
    <property type="entry name" value="MlrC_N"/>
</dbReference>
<dbReference type="GO" id="GO:0046872">
    <property type="term" value="F:metal ion binding"/>
    <property type="evidence" value="ECO:0007669"/>
    <property type="project" value="UniProtKB-KW"/>
</dbReference>
<accession>A0A4R5EN85</accession>
<proteinExistence type="inferred from homology"/>
<keyword evidence="1" id="KW-0378">Hydrolase</keyword>
<dbReference type="RefSeq" id="WP_132830303.1">
    <property type="nucleotide sequence ID" value="NZ_SMFP01000010.1"/>
</dbReference>
<evidence type="ECO:0000256" key="1">
    <source>
        <dbReference type="PIRNR" id="PIRNR012702"/>
    </source>
</evidence>
<dbReference type="OrthoDB" id="9782658at2"/>
<keyword evidence="5" id="KW-1185">Reference proteome</keyword>
<reference evidence="4 5" key="1">
    <citation type="submission" date="2019-03" db="EMBL/GenBank/DDBJ databases">
        <authorList>
            <person name="Zhang S."/>
        </authorList>
    </citation>
    <scope>NUCLEOTIDE SEQUENCE [LARGE SCALE GENOMIC DNA]</scope>
    <source>
        <strain evidence="4 5">S4J41</strain>
    </source>
</reference>
<comment type="similarity">
    <text evidence="1">Belongs to the peptidase M81 family.</text>
</comment>
<keyword evidence="1" id="KW-0482">Metalloprotease</keyword>
<sequence>MRIVFAGFQHETNTFAPDKADDAAFAHGGGFPGLCRGADMFDALVPTANVPAAGFVKAARAAGHEIVPILWCAACPSGPVAQETYERITTEIIDGIMAALPADAIYLDLHGAMVADHVDDGEGELLSRLRAKVGDLPIVVSLDLHANVTARMLEAADALVAFRTYPHVDMAATGARALAVLEARVAAGKPFAMAARRLPFLLPICWQSTDDQPAKGLYERVELIEAETGVPALNFTMGFAAADFAECSPVVWAYGATEGEAIAAAEMMEADVLAAEAAFEGPLFDAEGAVAEALALNARGLAPIVIADAQDNPGAGGNSDTTGLLRALIAADVPDAAIGLIVDPAAVAAAHAAGEGATVHVALGGRTQPGDAPLDLEAVVERLSDGKLRTKGPYYGENSMDLGPSACLRVGGVRIVIASHKAQLADQEMFRYVGIEPTRTKILVVKSAIHFRADFRPIVAKILTAVAPGPMAMLATDWTWTNLPDAMRMRPCGPTFAEVSGKTSEPVC</sequence>